<keyword evidence="6 10" id="KW-0663">Pyridoxal phosphate</keyword>
<accession>A0A1F4U5N4</accession>
<dbReference type="PROSITE" id="PS00595">
    <property type="entry name" value="AA_TRANSFER_CLASS_5"/>
    <property type="match status" value="1"/>
</dbReference>
<feature type="active site" description="Cysteine persulfide intermediate" evidence="10">
    <location>
        <position position="325"/>
    </location>
</feature>
<evidence type="ECO:0000256" key="1">
    <source>
        <dbReference type="ARBA" id="ARBA00001933"/>
    </source>
</evidence>
<feature type="binding site" evidence="10">
    <location>
        <begin position="199"/>
        <end position="201"/>
    </location>
    <ligand>
        <name>pyridoxal 5'-phosphate</name>
        <dbReference type="ChEBI" id="CHEBI:597326"/>
    </ligand>
</feature>
<dbReference type="GO" id="GO:0046872">
    <property type="term" value="F:metal ion binding"/>
    <property type="evidence" value="ECO:0007669"/>
    <property type="project" value="UniProtKB-KW"/>
</dbReference>
<keyword evidence="10" id="KW-0001">2Fe-2S</keyword>
<reference evidence="13 14" key="1">
    <citation type="journal article" date="2016" name="Nat. Commun.">
        <title>Thousands of microbial genomes shed light on interconnected biogeochemical processes in an aquifer system.</title>
        <authorList>
            <person name="Anantharaman K."/>
            <person name="Brown C.T."/>
            <person name="Hug L.A."/>
            <person name="Sharon I."/>
            <person name="Castelle C.J."/>
            <person name="Probst A.J."/>
            <person name="Thomas B.C."/>
            <person name="Singh A."/>
            <person name="Wilkins M.J."/>
            <person name="Karaoz U."/>
            <person name="Brodie E.L."/>
            <person name="Williams K.H."/>
            <person name="Hubbard S.S."/>
            <person name="Banfield J.F."/>
        </authorList>
    </citation>
    <scope>NUCLEOTIDE SEQUENCE [LARGE SCALE GENOMIC DNA]</scope>
</reference>
<gene>
    <name evidence="10" type="primary">iscS</name>
    <name evidence="13" type="ORF">A2438_02435</name>
</gene>
<evidence type="ECO:0000256" key="2">
    <source>
        <dbReference type="ARBA" id="ARBA00006490"/>
    </source>
</evidence>
<dbReference type="UniPathway" id="UPA00266"/>
<dbReference type="InterPro" id="IPR000192">
    <property type="entry name" value="Aminotrans_V_dom"/>
</dbReference>
<evidence type="ECO:0000256" key="3">
    <source>
        <dbReference type="ARBA" id="ARBA00022490"/>
    </source>
</evidence>
<dbReference type="InterPro" id="IPR015424">
    <property type="entry name" value="PyrdxlP-dep_Trfase"/>
</dbReference>
<evidence type="ECO:0000313" key="13">
    <source>
        <dbReference type="EMBL" id="OGC40130.1"/>
    </source>
</evidence>
<protein>
    <recommendedName>
        <fullName evidence="10">Cysteine desulfurase IscS</fullName>
        <ecNumber evidence="10">2.8.1.7</ecNumber>
    </recommendedName>
</protein>
<dbReference type="GO" id="GO:0051537">
    <property type="term" value="F:2 iron, 2 sulfur cluster binding"/>
    <property type="evidence" value="ECO:0007669"/>
    <property type="project" value="UniProtKB-UniRule"/>
</dbReference>
<evidence type="ECO:0000256" key="4">
    <source>
        <dbReference type="ARBA" id="ARBA00022679"/>
    </source>
</evidence>
<comment type="cofactor">
    <cofactor evidence="1 10 11">
        <name>pyridoxal 5'-phosphate</name>
        <dbReference type="ChEBI" id="CHEBI:597326"/>
    </cofactor>
</comment>
<dbReference type="Gene3D" id="1.10.260.50">
    <property type="match status" value="1"/>
</dbReference>
<dbReference type="SUPFAM" id="SSF53383">
    <property type="entry name" value="PLP-dependent transferases"/>
    <property type="match status" value="1"/>
</dbReference>
<dbReference type="Gene3D" id="3.40.640.10">
    <property type="entry name" value="Type I PLP-dependent aspartate aminotransferase-like (Major domain)"/>
    <property type="match status" value="1"/>
</dbReference>
<keyword evidence="3 10" id="KW-0963">Cytoplasm</keyword>
<sequence>MDRIYLDYAATTPALPEVIAGMLPYFKDNYGNPSSIHSFGQEAKAAIDSSREKIAKSIGAKAEEIVFTSGGTESDNFALEGVAFKNQEKGNHIIVSKIEHHAVLECAEFLGKHGFEVTTLPVDRFGVVNPEDLKKVLTDKTILVSIMHANNEIGTIQPIAELSKIAKEKGIYFHTDAVQSFGHLPINVDKLGIDLLSLSGHKFYGPKGIGALYIKKGTRMVPFLHGGGQERNRRASTENVPGIVGMGIASEIVHLNLTDEINRETVLRDKLINAILKNIPDTILNGHPTERLPNNANFSIKYIEGESILLNLDMLGIAGSSGSACTSGSLDPSHVLLSIGLPHEIAHGSLRLTLGRFTEEKEIDYVIENLPPIVEKLRAMSPIYKKES</sequence>
<dbReference type="Gene3D" id="3.90.1150.10">
    <property type="entry name" value="Aspartate Aminotransferase, domain 1"/>
    <property type="match status" value="1"/>
</dbReference>
<dbReference type="Pfam" id="PF00266">
    <property type="entry name" value="Aminotran_5"/>
    <property type="match status" value="1"/>
</dbReference>
<feature type="binding site" evidence="10">
    <location>
        <position position="151"/>
    </location>
    <ligand>
        <name>pyridoxal 5'-phosphate</name>
        <dbReference type="ChEBI" id="CHEBI:597326"/>
    </ligand>
</feature>
<feature type="binding site" description="via persulfide group" evidence="10">
    <location>
        <position position="325"/>
    </location>
    <ligand>
        <name>[2Fe-2S] cluster</name>
        <dbReference type="ChEBI" id="CHEBI:190135"/>
        <note>ligand shared with IscU</note>
    </ligand>
</feature>
<dbReference type="InterPro" id="IPR020578">
    <property type="entry name" value="Aminotrans_V_PyrdxlP_BS"/>
</dbReference>
<evidence type="ECO:0000256" key="9">
    <source>
        <dbReference type="ARBA" id="ARBA00050776"/>
    </source>
</evidence>
<feature type="binding site" evidence="10">
    <location>
        <position position="237"/>
    </location>
    <ligand>
        <name>pyridoxal 5'-phosphate</name>
        <dbReference type="ChEBI" id="CHEBI:597326"/>
    </ligand>
</feature>
<keyword evidence="8 10" id="KW-0411">Iron-sulfur</keyword>
<keyword evidence="5 10" id="KW-0479">Metal-binding</keyword>
<feature type="binding site" evidence="10">
    <location>
        <begin position="71"/>
        <end position="72"/>
    </location>
    <ligand>
        <name>pyridoxal 5'-phosphate</name>
        <dbReference type="ChEBI" id="CHEBI:597326"/>
    </ligand>
</feature>
<keyword evidence="4 10" id="KW-0808">Transferase</keyword>
<dbReference type="InterPro" id="IPR010240">
    <property type="entry name" value="Cys_deSase_IscS"/>
</dbReference>
<evidence type="ECO:0000256" key="5">
    <source>
        <dbReference type="ARBA" id="ARBA00022723"/>
    </source>
</evidence>
<dbReference type="InterPro" id="IPR017772">
    <property type="entry name" value="Cys_deSase_NifS_bac/arc"/>
</dbReference>
<dbReference type="InterPro" id="IPR016454">
    <property type="entry name" value="Cysteine_dSase"/>
</dbReference>
<feature type="domain" description="Aminotransferase class V" evidence="12">
    <location>
        <begin position="4"/>
        <end position="366"/>
    </location>
</feature>
<dbReference type="PANTHER" id="PTHR11601">
    <property type="entry name" value="CYSTEINE DESULFURYLASE FAMILY MEMBER"/>
    <property type="match status" value="1"/>
</dbReference>
<organism evidence="13 14">
    <name type="scientific">candidate division WOR-1 bacterium RIFOXYC2_FULL_46_14</name>
    <dbReference type="NCBI Taxonomy" id="1802587"/>
    <lineage>
        <taxon>Bacteria</taxon>
        <taxon>Bacillati</taxon>
        <taxon>Saganbacteria</taxon>
    </lineage>
</organism>
<evidence type="ECO:0000256" key="7">
    <source>
        <dbReference type="ARBA" id="ARBA00023004"/>
    </source>
</evidence>
<feature type="modified residue" description="N6-(pyridoxal phosphate)lysine" evidence="10">
    <location>
        <position position="202"/>
    </location>
</feature>
<evidence type="ECO:0000256" key="8">
    <source>
        <dbReference type="ARBA" id="ARBA00023014"/>
    </source>
</evidence>
<dbReference type="GO" id="GO:0030170">
    <property type="term" value="F:pyridoxal phosphate binding"/>
    <property type="evidence" value="ECO:0007669"/>
    <property type="project" value="UniProtKB-UniRule"/>
</dbReference>
<dbReference type="InterPro" id="IPR015421">
    <property type="entry name" value="PyrdxlP-dep_Trfase_major"/>
</dbReference>
<comment type="function">
    <text evidence="10">Master enzyme that delivers sulfur to a number of partners involved in Fe-S cluster assembly, tRNA modification or cofactor biosynthesis. Catalyzes the removal of elemental sulfur atoms from cysteine to produce alanine. Functions as a sulfur delivery protein for Fe-S cluster synthesis onto IscU, an Fe-S scaffold assembly protein, as well as other S acceptor proteins.</text>
</comment>
<dbReference type="Proteomes" id="UP000179242">
    <property type="component" value="Unassembled WGS sequence"/>
</dbReference>
<dbReference type="AlphaFoldDB" id="A0A1F4U5N4"/>
<evidence type="ECO:0000313" key="14">
    <source>
        <dbReference type="Proteomes" id="UP000179242"/>
    </source>
</evidence>
<dbReference type="GO" id="GO:1990221">
    <property type="term" value="C:L-cysteine desulfurase complex"/>
    <property type="evidence" value="ECO:0007669"/>
    <property type="project" value="UniProtKB-ARBA"/>
</dbReference>
<keyword evidence="7 10" id="KW-0408">Iron</keyword>
<comment type="subcellular location">
    <subcellularLocation>
        <location evidence="10">Cytoplasm</location>
    </subcellularLocation>
</comment>
<proteinExistence type="inferred from homology"/>
<dbReference type="PIRSF" id="PIRSF005572">
    <property type="entry name" value="NifS"/>
    <property type="match status" value="1"/>
</dbReference>
<comment type="pathway">
    <text evidence="10">Cofactor biosynthesis; iron-sulfur cluster biosynthesis.</text>
</comment>
<feature type="binding site" evidence="10">
    <location>
        <position position="179"/>
    </location>
    <ligand>
        <name>pyridoxal 5'-phosphate</name>
        <dbReference type="ChEBI" id="CHEBI:597326"/>
    </ligand>
</feature>
<evidence type="ECO:0000256" key="6">
    <source>
        <dbReference type="ARBA" id="ARBA00022898"/>
    </source>
</evidence>
<dbReference type="HAMAP" id="MF_00331">
    <property type="entry name" value="Cys_desulf_IscS"/>
    <property type="match status" value="1"/>
</dbReference>
<comment type="subunit">
    <text evidence="10">Homodimer. Forms a heterotetramer with IscU, interacts with other sulfur acceptors.</text>
</comment>
<dbReference type="FunFam" id="3.40.640.10:FF:000084">
    <property type="entry name" value="IscS-like cysteine desulfurase"/>
    <property type="match status" value="1"/>
</dbReference>
<dbReference type="GO" id="GO:0031071">
    <property type="term" value="F:cysteine desulfurase activity"/>
    <property type="evidence" value="ECO:0007669"/>
    <property type="project" value="UniProtKB-UniRule"/>
</dbReference>
<dbReference type="GO" id="GO:0006520">
    <property type="term" value="P:amino acid metabolic process"/>
    <property type="evidence" value="ECO:0007669"/>
    <property type="project" value="InterPro"/>
</dbReference>
<dbReference type="InterPro" id="IPR015422">
    <property type="entry name" value="PyrdxlP-dep_Trfase_small"/>
</dbReference>
<evidence type="ECO:0000256" key="11">
    <source>
        <dbReference type="RuleBase" id="RU004504"/>
    </source>
</evidence>
<dbReference type="PANTHER" id="PTHR11601:SF34">
    <property type="entry name" value="CYSTEINE DESULFURASE"/>
    <property type="match status" value="1"/>
</dbReference>
<evidence type="ECO:0000256" key="10">
    <source>
        <dbReference type="HAMAP-Rule" id="MF_00331"/>
    </source>
</evidence>
<comment type="similarity">
    <text evidence="2 10">Belongs to the class-V pyridoxal-phosphate-dependent aminotransferase family. NifS/IscS subfamily.</text>
</comment>
<dbReference type="NCBIfam" id="NF002806">
    <property type="entry name" value="PRK02948.1"/>
    <property type="match status" value="1"/>
</dbReference>
<comment type="catalytic activity">
    <reaction evidence="9 10">
        <text>(sulfur carrier)-H + L-cysteine = (sulfur carrier)-SH + L-alanine</text>
        <dbReference type="Rhea" id="RHEA:43892"/>
        <dbReference type="Rhea" id="RHEA-COMP:14737"/>
        <dbReference type="Rhea" id="RHEA-COMP:14739"/>
        <dbReference type="ChEBI" id="CHEBI:29917"/>
        <dbReference type="ChEBI" id="CHEBI:35235"/>
        <dbReference type="ChEBI" id="CHEBI:57972"/>
        <dbReference type="ChEBI" id="CHEBI:64428"/>
        <dbReference type="EC" id="2.8.1.7"/>
    </reaction>
</comment>
<dbReference type="NCBIfam" id="TIGR03402">
    <property type="entry name" value="FeS_nifS"/>
    <property type="match status" value="1"/>
</dbReference>
<comment type="caution">
    <text evidence="13">The sequence shown here is derived from an EMBL/GenBank/DDBJ whole genome shotgun (WGS) entry which is preliminary data.</text>
</comment>
<name>A0A1F4U5N4_UNCSA</name>
<evidence type="ECO:0000259" key="12">
    <source>
        <dbReference type="Pfam" id="PF00266"/>
    </source>
</evidence>
<dbReference type="GO" id="GO:0044571">
    <property type="term" value="P:[2Fe-2S] cluster assembly"/>
    <property type="evidence" value="ECO:0007669"/>
    <property type="project" value="UniProtKB-UniRule"/>
</dbReference>
<dbReference type="EC" id="2.8.1.7" evidence="10"/>
<dbReference type="EMBL" id="MEUJ01000004">
    <property type="protein sequence ID" value="OGC40130.1"/>
    <property type="molecule type" value="Genomic_DNA"/>
</dbReference>